<comment type="caution">
    <text evidence="2">The sequence shown here is derived from an EMBL/GenBank/DDBJ whole genome shotgun (WGS) entry which is preliminary data.</text>
</comment>
<proteinExistence type="predicted"/>
<evidence type="ECO:0000256" key="1">
    <source>
        <dbReference type="SAM" id="MobiDB-lite"/>
    </source>
</evidence>
<keyword evidence="3" id="KW-1185">Reference proteome</keyword>
<name>A0A9Q0KMT8_9MAGN</name>
<sequence length="311" mass="35369">MVQRVEDKETEHNSENDDKDEGEINLEAELTSALDDLDDERRKIKKISRLLNAKNEEVSALTEELEESKKSSDELEEQLSLKVIENNILMEKVFSLNLQLEEQELKIKSLSSLEEELIKLKETQEMMETESSSPIENVEIPQAEGSRVLDEILSAQRPAGTKYGLGFIPESSQQEVARKGRDGTAKRRNPVTIKKKGKQVIFAQKGSTIGTRKGCMQAQPQGEQSTVRGNTYRNGPVVSKQMSTRIEQNDNYVGRQKAPVKQIIWVMQLLNILLRKMFILKVTVNKANQMQLNRSQSLRMNKLKGDTCHLE</sequence>
<feature type="compositionally biased region" description="Basic and acidic residues" evidence="1">
    <location>
        <begin position="1"/>
        <end position="16"/>
    </location>
</feature>
<gene>
    <name evidence="2" type="ORF">NE237_006595</name>
</gene>
<reference evidence="2" key="1">
    <citation type="journal article" date="2023" name="Plant J.">
        <title>The genome of the king protea, Protea cynaroides.</title>
        <authorList>
            <person name="Chang J."/>
            <person name="Duong T.A."/>
            <person name="Schoeman C."/>
            <person name="Ma X."/>
            <person name="Roodt D."/>
            <person name="Barker N."/>
            <person name="Li Z."/>
            <person name="Van de Peer Y."/>
            <person name="Mizrachi E."/>
        </authorList>
    </citation>
    <scope>NUCLEOTIDE SEQUENCE</scope>
    <source>
        <tissue evidence="2">Young leaves</tissue>
    </source>
</reference>
<dbReference type="EMBL" id="JAMYWD010000004">
    <property type="protein sequence ID" value="KAJ4973421.1"/>
    <property type="molecule type" value="Genomic_DNA"/>
</dbReference>
<evidence type="ECO:0000313" key="3">
    <source>
        <dbReference type="Proteomes" id="UP001141806"/>
    </source>
</evidence>
<evidence type="ECO:0000313" key="2">
    <source>
        <dbReference type="EMBL" id="KAJ4973421.1"/>
    </source>
</evidence>
<protein>
    <submittedName>
        <fullName evidence="2">Uncharacterized protein</fullName>
    </submittedName>
</protein>
<dbReference type="Proteomes" id="UP001141806">
    <property type="component" value="Unassembled WGS sequence"/>
</dbReference>
<dbReference type="AlphaFoldDB" id="A0A9Q0KMT8"/>
<accession>A0A9Q0KMT8</accession>
<feature type="compositionally biased region" description="Polar residues" evidence="1">
    <location>
        <begin position="218"/>
        <end position="233"/>
    </location>
</feature>
<feature type="region of interest" description="Disordered" evidence="1">
    <location>
        <begin position="1"/>
        <end position="24"/>
    </location>
</feature>
<feature type="region of interest" description="Disordered" evidence="1">
    <location>
        <begin position="212"/>
        <end position="235"/>
    </location>
</feature>
<organism evidence="2 3">
    <name type="scientific">Protea cynaroides</name>
    <dbReference type="NCBI Taxonomy" id="273540"/>
    <lineage>
        <taxon>Eukaryota</taxon>
        <taxon>Viridiplantae</taxon>
        <taxon>Streptophyta</taxon>
        <taxon>Embryophyta</taxon>
        <taxon>Tracheophyta</taxon>
        <taxon>Spermatophyta</taxon>
        <taxon>Magnoliopsida</taxon>
        <taxon>Proteales</taxon>
        <taxon>Proteaceae</taxon>
        <taxon>Protea</taxon>
    </lineage>
</organism>